<dbReference type="EMBL" id="BPLR01005405">
    <property type="protein sequence ID" value="GIY02061.1"/>
    <property type="molecule type" value="Genomic_DNA"/>
</dbReference>
<evidence type="ECO:0000313" key="2">
    <source>
        <dbReference type="Proteomes" id="UP001054945"/>
    </source>
</evidence>
<accession>A0AAV4Q0M1</accession>
<proteinExistence type="predicted"/>
<organism evidence="1 2">
    <name type="scientific">Caerostris extrusa</name>
    <name type="common">Bark spider</name>
    <name type="synonym">Caerostris bankana</name>
    <dbReference type="NCBI Taxonomy" id="172846"/>
    <lineage>
        <taxon>Eukaryota</taxon>
        <taxon>Metazoa</taxon>
        <taxon>Ecdysozoa</taxon>
        <taxon>Arthropoda</taxon>
        <taxon>Chelicerata</taxon>
        <taxon>Arachnida</taxon>
        <taxon>Araneae</taxon>
        <taxon>Araneomorphae</taxon>
        <taxon>Entelegynae</taxon>
        <taxon>Araneoidea</taxon>
        <taxon>Araneidae</taxon>
        <taxon>Caerostris</taxon>
    </lineage>
</organism>
<dbReference type="AlphaFoldDB" id="A0AAV4Q0M1"/>
<keyword evidence="2" id="KW-1185">Reference proteome</keyword>
<name>A0AAV4Q0M1_CAEEX</name>
<gene>
    <name evidence="1" type="ORF">CEXT_768691</name>
</gene>
<comment type="caution">
    <text evidence="1">The sequence shown here is derived from an EMBL/GenBank/DDBJ whole genome shotgun (WGS) entry which is preliminary data.</text>
</comment>
<evidence type="ECO:0000313" key="1">
    <source>
        <dbReference type="EMBL" id="GIY02061.1"/>
    </source>
</evidence>
<reference evidence="1 2" key="1">
    <citation type="submission" date="2021-06" db="EMBL/GenBank/DDBJ databases">
        <title>Caerostris extrusa draft genome.</title>
        <authorList>
            <person name="Kono N."/>
            <person name="Arakawa K."/>
        </authorList>
    </citation>
    <scope>NUCLEOTIDE SEQUENCE [LARGE SCALE GENOMIC DNA]</scope>
</reference>
<sequence>MFFPENAINHNSTDFYFIKRDVNMAILTSLMLADTDYPTHKTDMIRPYSARSKSLREQFDCEITIHTLQSSNPKRYDA</sequence>
<dbReference type="Proteomes" id="UP001054945">
    <property type="component" value="Unassembled WGS sequence"/>
</dbReference>
<protein>
    <submittedName>
        <fullName evidence="1">Uncharacterized protein</fullName>
    </submittedName>
</protein>